<keyword evidence="3" id="KW-0406">Ion transport</keyword>
<evidence type="ECO:0000256" key="4">
    <source>
        <dbReference type="ARBA" id="ARBA00023310"/>
    </source>
</evidence>
<keyword evidence="1" id="KW-0813">Transport</keyword>
<dbReference type="Gene3D" id="1.20.5.2950">
    <property type="match status" value="1"/>
</dbReference>
<organism evidence="5 6">
    <name type="scientific">Peptoniphilus stercorisuis</name>
    <dbReference type="NCBI Taxonomy" id="1436965"/>
    <lineage>
        <taxon>Bacteria</taxon>
        <taxon>Bacillati</taxon>
        <taxon>Bacillota</taxon>
        <taxon>Tissierellia</taxon>
        <taxon>Tissierellales</taxon>
        <taxon>Peptoniphilaceae</taxon>
        <taxon>Peptoniphilus</taxon>
    </lineage>
</organism>
<evidence type="ECO:0000313" key="6">
    <source>
        <dbReference type="Proteomes" id="UP001519306"/>
    </source>
</evidence>
<evidence type="ECO:0000256" key="3">
    <source>
        <dbReference type="ARBA" id="ARBA00023065"/>
    </source>
</evidence>
<protein>
    <submittedName>
        <fullName evidence="5">Vacuolar-type H+-ATPase subunit H</fullName>
    </submittedName>
</protein>
<evidence type="ECO:0000313" key="5">
    <source>
        <dbReference type="EMBL" id="MBP2025387.1"/>
    </source>
</evidence>
<proteinExistence type="predicted"/>
<gene>
    <name evidence="5" type="ORF">J2Z71_000917</name>
</gene>
<keyword evidence="6" id="KW-1185">Reference proteome</keyword>
<keyword evidence="2" id="KW-0375">Hydrogen ion transport</keyword>
<sequence>MSVEAIVKVKEAEDFARNKLSLAKDDVEKILGVANVTAKEKANKILENAYEKRSEILEKAKEEGNLSAEPIIKKSKEDAEKISKISDENLSEIVNLVIKRVVIDNGNS</sequence>
<keyword evidence="4" id="KW-0066">ATP synthesis</keyword>
<evidence type="ECO:0000256" key="2">
    <source>
        <dbReference type="ARBA" id="ARBA00022781"/>
    </source>
</evidence>
<evidence type="ECO:0000256" key="1">
    <source>
        <dbReference type="ARBA" id="ARBA00022448"/>
    </source>
</evidence>
<name>A0ABS4KC94_9FIRM</name>
<dbReference type="Proteomes" id="UP001519306">
    <property type="component" value="Unassembled WGS sequence"/>
</dbReference>
<dbReference type="SUPFAM" id="SSF81573">
    <property type="entry name" value="F1F0 ATP synthase subunit B, membrane domain"/>
    <property type="match status" value="1"/>
</dbReference>
<dbReference type="EMBL" id="JAGGLJ010000007">
    <property type="protein sequence ID" value="MBP2025387.1"/>
    <property type="molecule type" value="Genomic_DNA"/>
</dbReference>
<dbReference type="InterPro" id="IPR028987">
    <property type="entry name" value="ATP_synth_B-like_membr_sf"/>
</dbReference>
<dbReference type="RefSeq" id="WP_210060678.1">
    <property type="nucleotide sequence ID" value="NZ_JAGGLJ010000007.1"/>
</dbReference>
<comment type="caution">
    <text evidence="5">The sequence shown here is derived from an EMBL/GenBank/DDBJ whole genome shotgun (WGS) entry which is preliminary data.</text>
</comment>
<reference evidence="5 6" key="1">
    <citation type="submission" date="2021-03" db="EMBL/GenBank/DDBJ databases">
        <title>Genomic Encyclopedia of Type Strains, Phase IV (KMG-IV): sequencing the most valuable type-strain genomes for metagenomic binning, comparative biology and taxonomic classification.</title>
        <authorList>
            <person name="Goeker M."/>
        </authorList>
    </citation>
    <scope>NUCLEOTIDE SEQUENCE [LARGE SCALE GENOMIC DNA]</scope>
    <source>
        <strain evidence="5 6">DSM 27563</strain>
    </source>
</reference>
<accession>A0ABS4KC94</accession>